<dbReference type="GO" id="GO:0005506">
    <property type="term" value="F:iron ion binding"/>
    <property type="evidence" value="ECO:0007669"/>
    <property type="project" value="InterPro"/>
</dbReference>
<accession>A0A7R8UT62</accession>
<dbReference type="Proteomes" id="UP000594454">
    <property type="component" value="Chromosome 3"/>
</dbReference>
<dbReference type="InParanoid" id="A0A7R8UT62"/>
<evidence type="ECO:0000256" key="2">
    <source>
        <dbReference type="ARBA" id="ARBA00022723"/>
    </source>
</evidence>
<evidence type="ECO:0000256" key="4">
    <source>
        <dbReference type="ARBA" id="ARBA00023002"/>
    </source>
</evidence>
<dbReference type="InterPro" id="IPR039210">
    <property type="entry name" value="OGFOD3"/>
</dbReference>
<sequence>MSRGAGKENKPQENTPRRVTREKATHKIRSHKFQSVTPGTQPKHHKLWTSFVVVIAVVVAMYFLKPEKTVNLALHNEVVPFRFYKRHCSQQLLKEMHDYPNCIPKQCGRFVSDSLVSSEEVDILLKTAKSAIGLAGSSGGASIVDLHSGALSHKDKFINAYSILEFRKLLTKEFLGAYKAIMSKLKESIAKNFLIDESVLHLTRPTFFSKISNITAKTVHDEYWHSHVDKEQYESFHYTSLVYLNTYKKDFEGGRFIFIDGMEGNETKFSVEPKAGRVNAFTSGHENVHHIERVVHGTRYALTVSFTCNSTLAVDTNFATRYND</sequence>
<dbReference type="PANTHER" id="PTHR14650">
    <property type="entry name" value="PROLYL HYDROXYLASE-RELATED"/>
    <property type="match status" value="1"/>
</dbReference>
<evidence type="ECO:0000256" key="3">
    <source>
        <dbReference type="ARBA" id="ARBA00022964"/>
    </source>
</evidence>
<comment type="cofactor">
    <cofactor evidence="1">
        <name>L-ascorbate</name>
        <dbReference type="ChEBI" id="CHEBI:38290"/>
    </cofactor>
</comment>
<keyword evidence="5" id="KW-0408">Iron</keyword>
<reference evidence="9 10" key="1">
    <citation type="submission" date="2020-11" db="EMBL/GenBank/DDBJ databases">
        <authorList>
            <person name="Wallbank WR R."/>
            <person name="Pardo Diaz C."/>
            <person name="Kozak K."/>
            <person name="Martin S."/>
            <person name="Jiggins C."/>
            <person name="Moest M."/>
            <person name="Warren A I."/>
            <person name="Generalovic N T."/>
            <person name="Byers J.R.P. K."/>
            <person name="Montejo-Kovacevich G."/>
            <person name="Yen C E."/>
        </authorList>
    </citation>
    <scope>NUCLEOTIDE SEQUENCE [LARGE SCALE GENOMIC DNA]</scope>
</reference>
<evidence type="ECO:0000256" key="1">
    <source>
        <dbReference type="ARBA" id="ARBA00001961"/>
    </source>
</evidence>
<dbReference type="InterPro" id="IPR005123">
    <property type="entry name" value="Oxoglu/Fe-dep_dioxygenase_dom"/>
</dbReference>
<dbReference type="SMART" id="SM00702">
    <property type="entry name" value="P4Hc"/>
    <property type="match status" value="1"/>
</dbReference>
<keyword evidence="7" id="KW-0472">Membrane</keyword>
<keyword evidence="4" id="KW-0560">Oxidoreductase</keyword>
<keyword evidence="7" id="KW-0812">Transmembrane</keyword>
<dbReference type="GO" id="GO:0031418">
    <property type="term" value="F:L-ascorbic acid binding"/>
    <property type="evidence" value="ECO:0007669"/>
    <property type="project" value="InterPro"/>
</dbReference>
<keyword evidence="3" id="KW-0223">Dioxygenase</keyword>
<gene>
    <name evidence="9" type="ORF">HERILL_LOCUS9300</name>
</gene>
<proteinExistence type="predicted"/>
<keyword evidence="7" id="KW-1133">Transmembrane helix</keyword>
<dbReference type="OrthoDB" id="427071at2759"/>
<evidence type="ECO:0000259" key="8">
    <source>
        <dbReference type="PROSITE" id="PS51471"/>
    </source>
</evidence>
<dbReference type="GO" id="GO:0016705">
    <property type="term" value="F:oxidoreductase activity, acting on paired donors, with incorporation or reduction of molecular oxygen"/>
    <property type="evidence" value="ECO:0007669"/>
    <property type="project" value="InterPro"/>
</dbReference>
<feature type="compositionally biased region" description="Basic and acidic residues" evidence="6">
    <location>
        <begin position="1"/>
        <end position="25"/>
    </location>
</feature>
<dbReference type="GO" id="GO:0051213">
    <property type="term" value="F:dioxygenase activity"/>
    <property type="evidence" value="ECO:0007669"/>
    <property type="project" value="UniProtKB-KW"/>
</dbReference>
<dbReference type="PROSITE" id="PS51471">
    <property type="entry name" value="FE2OG_OXY"/>
    <property type="match status" value="1"/>
</dbReference>
<evidence type="ECO:0000313" key="9">
    <source>
        <dbReference type="EMBL" id="CAD7086532.1"/>
    </source>
</evidence>
<name>A0A7R8UT62_HERIL</name>
<dbReference type="InterPro" id="IPR006620">
    <property type="entry name" value="Pro_4_hyd_alph"/>
</dbReference>
<dbReference type="Pfam" id="PF13640">
    <property type="entry name" value="2OG-FeII_Oxy_3"/>
    <property type="match status" value="1"/>
</dbReference>
<evidence type="ECO:0000256" key="7">
    <source>
        <dbReference type="SAM" id="Phobius"/>
    </source>
</evidence>
<dbReference type="GO" id="GO:0016020">
    <property type="term" value="C:membrane"/>
    <property type="evidence" value="ECO:0007669"/>
    <property type="project" value="TreeGrafter"/>
</dbReference>
<evidence type="ECO:0000313" key="10">
    <source>
        <dbReference type="Proteomes" id="UP000594454"/>
    </source>
</evidence>
<evidence type="ECO:0000256" key="5">
    <source>
        <dbReference type="ARBA" id="ARBA00023004"/>
    </source>
</evidence>
<dbReference type="OMA" id="YESFHYT"/>
<dbReference type="EMBL" id="LR899011">
    <property type="protein sequence ID" value="CAD7086532.1"/>
    <property type="molecule type" value="Genomic_DNA"/>
</dbReference>
<dbReference type="InterPro" id="IPR044862">
    <property type="entry name" value="Pro_4_hyd_alph_FE2OG_OXY"/>
</dbReference>
<dbReference type="AlphaFoldDB" id="A0A7R8UT62"/>
<organism evidence="9 10">
    <name type="scientific">Hermetia illucens</name>
    <name type="common">Black soldier fly</name>
    <dbReference type="NCBI Taxonomy" id="343691"/>
    <lineage>
        <taxon>Eukaryota</taxon>
        <taxon>Metazoa</taxon>
        <taxon>Ecdysozoa</taxon>
        <taxon>Arthropoda</taxon>
        <taxon>Hexapoda</taxon>
        <taxon>Insecta</taxon>
        <taxon>Pterygota</taxon>
        <taxon>Neoptera</taxon>
        <taxon>Endopterygota</taxon>
        <taxon>Diptera</taxon>
        <taxon>Brachycera</taxon>
        <taxon>Stratiomyomorpha</taxon>
        <taxon>Stratiomyidae</taxon>
        <taxon>Hermetiinae</taxon>
        <taxon>Hermetia</taxon>
    </lineage>
</organism>
<keyword evidence="2" id="KW-0479">Metal-binding</keyword>
<keyword evidence="10" id="KW-1185">Reference proteome</keyword>
<feature type="transmembrane region" description="Helical" evidence="7">
    <location>
        <begin position="47"/>
        <end position="64"/>
    </location>
</feature>
<protein>
    <recommendedName>
        <fullName evidence="8">Fe2OG dioxygenase domain-containing protein</fullName>
    </recommendedName>
</protein>
<evidence type="ECO:0000256" key="6">
    <source>
        <dbReference type="SAM" id="MobiDB-lite"/>
    </source>
</evidence>
<feature type="domain" description="Fe2OG dioxygenase" evidence="8">
    <location>
        <begin position="206"/>
        <end position="310"/>
    </location>
</feature>
<dbReference type="Gene3D" id="2.60.120.620">
    <property type="entry name" value="q2cbj1_9rhob like domain"/>
    <property type="match status" value="1"/>
</dbReference>
<dbReference type="PANTHER" id="PTHR14650:SF1">
    <property type="entry name" value="2-OXOGLUTARATE AND IRON-DEPENDENT OXYGENASE DOMAIN-CONTAINING PROTEIN 3"/>
    <property type="match status" value="1"/>
</dbReference>
<feature type="region of interest" description="Disordered" evidence="6">
    <location>
        <begin position="1"/>
        <end position="41"/>
    </location>
</feature>